<evidence type="ECO:0000256" key="5">
    <source>
        <dbReference type="ARBA" id="ARBA00022801"/>
    </source>
</evidence>
<proteinExistence type="inferred from homology"/>
<evidence type="ECO:0000256" key="3">
    <source>
        <dbReference type="ARBA" id="ARBA00012670"/>
    </source>
</evidence>
<dbReference type="RefSeq" id="WP_012373158.1">
    <property type="nucleotide sequence ID" value="NC_010571.1"/>
</dbReference>
<comment type="similarity">
    <text evidence="2">Belongs to the glycosyl hydrolase 51 family.</text>
</comment>
<dbReference type="InterPro" id="IPR051563">
    <property type="entry name" value="Glycosyl_Hydrolase_51"/>
</dbReference>
<dbReference type="HOGENOM" id="CLU_010060_2_1_0"/>
<evidence type="ECO:0000256" key="2">
    <source>
        <dbReference type="ARBA" id="ARBA00007186"/>
    </source>
</evidence>
<dbReference type="Pfam" id="PF22848">
    <property type="entry name" value="ASD1_dom"/>
    <property type="match status" value="1"/>
</dbReference>
<dbReference type="Gene3D" id="2.60.40.1180">
    <property type="entry name" value="Golgi alpha-mannosidase II"/>
    <property type="match status" value="1"/>
</dbReference>
<dbReference type="STRING" id="452637.Oter_0330"/>
<evidence type="ECO:0000313" key="8">
    <source>
        <dbReference type="EMBL" id="ACB73620.1"/>
    </source>
</evidence>
<dbReference type="eggNOG" id="COG3534">
    <property type="taxonomic scope" value="Bacteria"/>
</dbReference>
<dbReference type="InterPro" id="IPR013780">
    <property type="entry name" value="Glyco_hydro_b"/>
</dbReference>
<evidence type="ECO:0000256" key="6">
    <source>
        <dbReference type="SAM" id="SignalP"/>
    </source>
</evidence>
<dbReference type="AlphaFoldDB" id="B1ZQE0"/>
<dbReference type="EC" id="3.2.1.55" evidence="3"/>
<keyword evidence="8" id="KW-0326">Glycosidase</keyword>
<dbReference type="PANTHER" id="PTHR31776:SF26">
    <property type="entry name" value="SECRETED ARABINOSIDASE"/>
    <property type="match status" value="1"/>
</dbReference>
<feature type="signal peptide" evidence="6">
    <location>
        <begin position="1"/>
        <end position="19"/>
    </location>
</feature>
<feature type="chain" id="PRO_5002774333" description="non-reducing end alpha-L-arabinofuranosidase" evidence="6">
    <location>
        <begin position="20"/>
        <end position="663"/>
    </location>
</feature>
<evidence type="ECO:0000256" key="1">
    <source>
        <dbReference type="ARBA" id="ARBA00001462"/>
    </source>
</evidence>
<dbReference type="SMART" id="SM00813">
    <property type="entry name" value="Alpha-L-AF_C"/>
    <property type="match status" value="1"/>
</dbReference>
<dbReference type="Gene3D" id="2.60.120.260">
    <property type="entry name" value="Galactose-binding domain-like"/>
    <property type="match status" value="1"/>
</dbReference>
<dbReference type="Gene3D" id="3.20.20.80">
    <property type="entry name" value="Glycosidases"/>
    <property type="match status" value="1"/>
</dbReference>
<dbReference type="Pfam" id="PF06964">
    <property type="entry name" value="Alpha-L-AF_C"/>
    <property type="match status" value="1"/>
</dbReference>
<sequence length="663" mass="73073">MRRIPLSLLLALLTIPAFAVEPRTLTVALDAPSKPISRELFGIFFEDLNYAADGGLYAELLQNRSFEYSATEQANWGPFSFWDLVKTGDGDGQLGLGDARPVHVNNPHYLLLTVLEPGSGVGISNQGFDRIPLVAGQAYEASFWAYQAFMGRKWRGTDEEQRKPMPVTLRLETSDGRVLAEARVEVSGRTWTRHAVTLTPTQSVPDARFVLLAHEQGALALDVVSLFPRDTFKGRPNGLRRDLAQTIADLKPRFVRFPGGCLVHGPGIRHYYDWKDSIGPIEQRRAQRNSWGYHQTLGLGYLEYFQFCEDLGAIPVPVVTAGVCCQHAGDSPNRGQEGLPLEEMPGYIQDVLDLVEWANGPATSPWGAKRAAGGHPAPFGLKYLGVGNEDAITPIFKERFQMIYDVLKERHPEIVVIGTSGPFPDGEDFDLGWAFARDLKLPMVDEHYYRPPQWFWDNLARYDSYDRRGPKVYVGEYAAHDEGRRNTLRSALAEAAYLTSLERNGDVVMLASYAPLLSRRGHTQWTPDMIYFDATNVFPSLNHTVQSLFGRFAGDAAVPTTLARSNGAKLAVSAVRDGRTGDLIVKIVNGDDTPQPLAVRLDGARKLPATAERTVFGGAPADTANTDDAPPAVVPHTDTLPLSPGFSYDAPANSLTILRIATR</sequence>
<dbReference type="PANTHER" id="PTHR31776">
    <property type="entry name" value="ALPHA-L-ARABINOFURANOSIDASE 1"/>
    <property type="match status" value="1"/>
</dbReference>
<reference evidence="8 9" key="1">
    <citation type="journal article" date="2011" name="J. Bacteriol.">
        <title>Genome sequence of the verrucomicrobium Opitutus terrae PB90-1, an abundant inhabitant of rice paddy soil ecosystems.</title>
        <authorList>
            <person name="van Passel M.W."/>
            <person name="Kant R."/>
            <person name="Palva A."/>
            <person name="Copeland A."/>
            <person name="Lucas S."/>
            <person name="Lapidus A."/>
            <person name="Glavina del Rio T."/>
            <person name="Pitluck S."/>
            <person name="Goltsman E."/>
            <person name="Clum A."/>
            <person name="Sun H."/>
            <person name="Schmutz J."/>
            <person name="Larimer F.W."/>
            <person name="Land M.L."/>
            <person name="Hauser L."/>
            <person name="Kyrpides N."/>
            <person name="Mikhailova N."/>
            <person name="Richardson P.P."/>
            <person name="Janssen P.H."/>
            <person name="de Vos W.M."/>
            <person name="Smidt H."/>
        </authorList>
    </citation>
    <scope>NUCLEOTIDE SEQUENCE [LARGE SCALE GENOMIC DNA]</scope>
    <source>
        <strain evidence="9">DSM 11246 / JCM 15787 / PB90-1</strain>
    </source>
</reference>
<keyword evidence="5 8" id="KW-0378">Hydrolase</keyword>
<dbReference type="InterPro" id="IPR055235">
    <property type="entry name" value="ASD1_cat"/>
</dbReference>
<gene>
    <name evidence="8" type="ordered locus">Oter_0330</name>
</gene>
<feature type="domain" description="Alpha-L-arabinofuranosidase C-terminal" evidence="7">
    <location>
        <begin position="475"/>
        <end position="654"/>
    </location>
</feature>
<organism evidence="8 9">
    <name type="scientific">Opitutus terrae (strain DSM 11246 / JCM 15787 / PB90-1)</name>
    <dbReference type="NCBI Taxonomy" id="452637"/>
    <lineage>
        <taxon>Bacteria</taxon>
        <taxon>Pseudomonadati</taxon>
        <taxon>Verrucomicrobiota</taxon>
        <taxon>Opitutia</taxon>
        <taxon>Opitutales</taxon>
        <taxon>Opitutaceae</taxon>
        <taxon>Opitutus</taxon>
    </lineage>
</organism>
<dbReference type="EMBL" id="CP001032">
    <property type="protein sequence ID" value="ACB73620.1"/>
    <property type="molecule type" value="Genomic_DNA"/>
</dbReference>
<dbReference type="InterPro" id="IPR017853">
    <property type="entry name" value="GH"/>
</dbReference>
<dbReference type="KEGG" id="ote:Oter_0330"/>
<evidence type="ECO:0000256" key="4">
    <source>
        <dbReference type="ARBA" id="ARBA00022729"/>
    </source>
</evidence>
<evidence type="ECO:0000313" key="9">
    <source>
        <dbReference type="Proteomes" id="UP000007013"/>
    </source>
</evidence>
<dbReference type="SUPFAM" id="SSF51445">
    <property type="entry name" value="(Trans)glycosidases"/>
    <property type="match status" value="1"/>
</dbReference>
<accession>B1ZQE0</accession>
<name>B1ZQE0_OPITP</name>
<dbReference type="OrthoDB" id="9758333at2"/>
<protein>
    <recommendedName>
        <fullName evidence="3">non-reducing end alpha-L-arabinofuranosidase</fullName>
        <ecNumber evidence="3">3.2.1.55</ecNumber>
    </recommendedName>
</protein>
<dbReference type="GO" id="GO:0046373">
    <property type="term" value="P:L-arabinose metabolic process"/>
    <property type="evidence" value="ECO:0007669"/>
    <property type="project" value="InterPro"/>
</dbReference>
<keyword evidence="4 6" id="KW-0732">Signal</keyword>
<comment type="catalytic activity">
    <reaction evidence="1">
        <text>Hydrolysis of terminal non-reducing alpha-L-arabinofuranoside residues in alpha-L-arabinosides.</text>
        <dbReference type="EC" id="3.2.1.55"/>
    </reaction>
</comment>
<dbReference type="GO" id="GO:0046556">
    <property type="term" value="F:alpha-L-arabinofuranosidase activity"/>
    <property type="evidence" value="ECO:0007669"/>
    <property type="project" value="UniProtKB-EC"/>
</dbReference>
<dbReference type="InterPro" id="IPR010720">
    <property type="entry name" value="Alpha-L-AF_C"/>
</dbReference>
<dbReference type="CAZy" id="GH51">
    <property type="family name" value="Glycoside Hydrolase Family 51"/>
</dbReference>
<dbReference type="Proteomes" id="UP000007013">
    <property type="component" value="Chromosome"/>
</dbReference>
<evidence type="ECO:0000259" key="7">
    <source>
        <dbReference type="SMART" id="SM00813"/>
    </source>
</evidence>
<keyword evidence="9" id="KW-1185">Reference proteome</keyword>